<evidence type="ECO:0000256" key="5">
    <source>
        <dbReference type="ARBA" id="ARBA00022723"/>
    </source>
</evidence>
<dbReference type="PROSITE" id="PS00595">
    <property type="entry name" value="AA_TRANSFER_CLASS_5"/>
    <property type="match status" value="1"/>
</dbReference>
<gene>
    <name evidence="10" type="ORF">METZ01_LOCUS282009</name>
</gene>
<keyword evidence="5" id="KW-0479">Metal-binding</keyword>
<dbReference type="Gene3D" id="3.40.640.10">
    <property type="entry name" value="Type I PLP-dependent aspartate aminotransferase-like (Major domain)"/>
    <property type="match status" value="1"/>
</dbReference>
<dbReference type="EC" id="2.8.1.7" evidence="3"/>
<accession>A0A382L023</accession>
<keyword evidence="7" id="KW-0408">Iron</keyword>
<sequence length="363" mass="38194">MKKANNQPSYLDYNASAPLRPAVAEAVKKTLLLVGNPSSVHTYGRIARAQIEDARDLVADTIGADPARLVFTSGGTEANNLAITGTDRKIHLVSDIEHDSVLAASPKALRIPVDQAGIVNLPVLDAMLTRQNLPALVSVMLANNETGVIQPVARIASVAHSHNALVHCDAVQALGKLPVDMAALGVDLITVSAHKIGGPKGIGALAIHPRTEIGAQLVGGGQESRRRAGTENVSGAVGFAETCLEINKNRDEIDRILYLRNRLEEQLISEVPDIEIHGRGSPRLVNTSCVRLVGMPAETQIIALDLAGVAVSAGAACSSGKVASSHVLRAMGIEPIAADESIRVSLGWATTEKEIEHATNAWL</sequence>
<evidence type="ECO:0000313" key="10">
    <source>
        <dbReference type="EMBL" id="SVC29155.1"/>
    </source>
</evidence>
<evidence type="ECO:0000256" key="4">
    <source>
        <dbReference type="ARBA" id="ARBA00022679"/>
    </source>
</evidence>
<dbReference type="GO" id="GO:0031071">
    <property type="term" value="F:cysteine desulfurase activity"/>
    <property type="evidence" value="ECO:0007669"/>
    <property type="project" value="UniProtKB-EC"/>
</dbReference>
<dbReference type="Pfam" id="PF00266">
    <property type="entry name" value="Aminotran_5"/>
    <property type="match status" value="1"/>
</dbReference>
<protein>
    <recommendedName>
        <fullName evidence="3">cysteine desulfurase</fullName>
        <ecNumber evidence="3">2.8.1.7</ecNumber>
    </recommendedName>
</protein>
<dbReference type="InterPro" id="IPR000192">
    <property type="entry name" value="Aminotrans_V_dom"/>
</dbReference>
<evidence type="ECO:0000256" key="3">
    <source>
        <dbReference type="ARBA" id="ARBA00012239"/>
    </source>
</evidence>
<dbReference type="SUPFAM" id="SSF53383">
    <property type="entry name" value="PLP-dependent transferases"/>
    <property type="match status" value="1"/>
</dbReference>
<dbReference type="InterPro" id="IPR016454">
    <property type="entry name" value="Cysteine_dSase"/>
</dbReference>
<dbReference type="InterPro" id="IPR020578">
    <property type="entry name" value="Aminotrans_V_PyrdxlP_BS"/>
</dbReference>
<dbReference type="InterPro" id="IPR015421">
    <property type="entry name" value="PyrdxlP-dep_Trfase_major"/>
</dbReference>
<proteinExistence type="inferred from homology"/>
<evidence type="ECO:0000256" key="8">
    <source>
        <dbReference type="ARBA" id="ARBA00023014"/>
    </source>
</evidence>
<comment type="similarity">
    <text evidence="2">Belongs to the class-V pyridoxal-phosphate-dependent aminotransferase family. NifS/IscS subfamily.</text>
</comment>
<evidence type="ECO:0000256" key="1">
    <source>
        <dbReference type="ARBA" id="ARBA00001933"/>
    </source>
</evidence>
<keyword evidence="8" id="KW-0411">Iron-sulfur</keyword>
<dbReference type="EMBL" id="UINC01083445">
    <property type="protein sequence ID" value="SVC29155.1"/>
    <property type="molecule type" value="Genomic_DNA"/>
</dbReference>
<keyword evidence="6" id="KW-0663">Pyridoxal phosphate</keyword>
<dbReference type="PANTHER" id="PTHR11601">
    <property type="entry name" value="CYSTEINE DESULFURYLASE FAMILY MEMBER"/>
    <property type="match status" value="1"/>
</dbReference>
<keyword evidence="4" id="KW-0808">Transferase</keyword>
<comment type="cofactor">
    <cofactor evidence="1">
        <name>pyridoxal 5'-phosphate</name>
        <dbReference type="ChEBI" id="CHEBI:597326"/>
    </cofactor>
</comment>
<dbReference type="GO" id="GO:0046872">
    <property type="term" value="F:metal ion binding"/>
    <property type="evidence" value="ECO:0007669"/>
    <property type="project" value="UniProtKB-KW"/>
</dbReference>
<dbReference type="Gene3D" id="1.10.260.50">
    <property type="match status" value="1"/>
</dbReference>
<dbReference type="Gene3D" id="3.90.1150.10">
    <property type="entry name" value="Aspartate Aminotransferase, domain 1"/>
    <property type="match status" value="1"/>
</dbReference>
<evidence type="ECO:0000256" key="7">
    <source>
        <dbReference type="ARBA" id="ARBA00023004"/>
    </source>
</evidence>
<organism evidence="10">
    <name type="scientific">marine metagenome</name>
    <dbReference type="NCBI Taxonomy" id="408172"/>
    <lineage>
        <taxon>unclassified sequences</taxon>
        <taxon>metagenomes</taxon>
        <taxon>ecological metagenomes</taxon>
    </lineage>
</organism>
<evidence type="ECO:0000259" key="9">
    <source>
        <dbReference type="Pfam" id="PF00266"/>
    </source>
</evidence>
<feature type="non-terminal residue" evidence="10">
    <location>
        <position position="363"/>
    </location>
</feature>
<dbReference type="PIRSF" id="PIRSF005572">
    <property type="entry name" value="NifS"/>
    <property type="match status" value="1"/>
</dbReference>
<dbReference type="InterPro" id="IPR015424">
    <property type="entry name" value="PyrdxlP-dep_Trfase"/>
</dbReference>
<dbReference type="GO" id="GO:0051536">
    <property type="term" value="F:iron-sulfur cluster binding"/>
    <property type="evidence" value="ECO:0007669"/>
    <property type="project" value="UniProtKB-KW"/>
</dbReference>
<feature type="domain" description="Aminotransferase class V" evidence="9">
    <location>
        <begin position="10"/>
        <end position="356"/>
    </location>
</feature>
<evidence type="ECO:0000256" key="6">
    <source>
        <dbReference type="ARBA" id="ARBA00022898"/>
    </source>
</evidence>
<dbReference type="InterPro" id="IPR015422">
    <property type="entry name" value="PyrdxlP-dep_Trfase_small"/>
</dbReference>
<dbReference type="AlphaFoldDB" id="A0A382L023"/>
<name>A0A382L023_9ZZZZ</name>
<evidence type="ECO:0000256" key="2">
    <source>
        <dbReference type="ARBA" id="ARBA00006490"/>
    </source>
</evidence>
<reference evidence="10" key="1">
    <citation type="submission" date="2018-05" db="EMBL/GenBank/DDBJ databases">
        <authorList>
            <person name="Lanie J.A."/>
            <person name="Ng W.-L."/>
            <person name="Kazmierczak K.M."/>
            <person name="Andrzejewski T.M."/>
            <person name="Davidsen T.M."/>
            <person name="Wayne K.J."/>
            <person name="Tettelin H."/>
            <person name="Glass J.I."/>
            <person name="Rusch D."/>
            <person name="Podicherti R."/>
            <person name="Tsui H.-C.T."/>
            <person name="Winkler M.E."/>
        </authorList>
    </citation>
    <scope>NUCLEOTIDE SEQUENCE</scope>
</reference>
<dbReference type="PANTHER" id="PTHR11601:SF34">
    <property type="entry name" value="CYSTEINE DESULFURASE"/>
    <property type="match status" value="1"/>
</dbReference>